<name>L9KQR7_TUPCH</name>
<evidence type="ECO:0000313" key="3">
    <source>
        <dbReference type="Proteomes" id="UP000011518"/>
    </source>
</evidence>
<accession>L9KQR7</accession>
<reference evidence="3" key="1">
    <citation type="submission" date="2012-07" db="EMBL/GenBank/DDBJ databases">
        <title>Genome of the Chinese tree shrew, a rising model animal genetically related to primates.</title>
        <authorList>
            <person name="Zhang G."/>
            <person name="Fan Y."/>
            <person name="Yao Y."/>
            <person name="Huang Z."/>
        </authorList>
    </citation>
    <scope>NUCLEOTIDE SEQUENCE [LARGE SCALE GENOMIC DNA]</scope>
</reference>
<dbReference type="EMBL" id="KB320703">
    <property type="protein sequence ID" value="ELW65043.1"/>
    <property type="molecule type" value="Genomic_DNA"/>
</dbReference>
<organism evidence="2 3">
    <name type="scientific">Tupaia chinensis</name>
    <name type="common">Chinese tree shrew</name>
    <name type="synonym">Tupaia belangeri chinensis</name>
    <dbReference type="NCBI Taxonomy" id="246437"/>
    <lineage>
        <taxon>Eukaryota</taxon>
        <taxon>Metazoa</taxon>
        <taxon>Chordata</taxon>
        <taxon>Craniata</taxon>
        <taxon>Vertebrata</taxon>
        <taxon>Euteleostomi</taxon>
        <taxon>Mammalia</taxon>
        <taxon>Eutheria</taxon>
        <taxon>Euarchontoglires</taxon>
        <taxon>Scandentia</taxon>
        <taxon>Tupaiidae</taxon>
        <taxon>Tupaia</taxon>
    </lineage>
</organism>
<feature type="region of interest" description="Disordered" evidence="1">
    <location>
        <begin position="1"/>
        <end position="74"/>
    </location>
</feature>
<feature type="compositionally biased region" description="Acidic residues" evidence="1">
    <location>
        <begin position="12"/>
        <end position="22"/>
    </location>
</feature>
<evidence type="ECO:0000313" key="2">
    <source>
        <dbReference type="EMBL" id="ELW65043.1"/>
    </source>
</evidence>
<protein>
    <submittedName>
        <fullName evidence="2">Uncharacterized protein</fullName>
    </submittedName>
</protein>
<proteinExistence type="predicted"/>
<feature type="compositionally biased region" description="Polar residues" evidence="1">
    <location>
        <begin position="47"/>
        <end position="58"/>
    </location>
</feature>
<dbReference type="AlphaFoldDB" id="L9KQR7"/>
<sequence length="132" mass="14500">MGPEQQGRGGIDEEAEHEDDFGDGTKEQTSSTWGVLLMEQPGPGQAVKSQQTTANMSNDLKEKVETSDLRPDPGDMLTLHSPEDGVMGLDIHIVSVLKSRSYLLENDLCLVKTRLLPQQMQCLFYASLLIPA</sequence>
<keyword evidence="3" id="KW-1185">Reference proteome</keyword>
<reference evidence="3" key="2">
    <citation type="journal article" date="2013" name="Nat. Commun.">
        <title>Genome of the Chinese tree shrew.</title>
        <authorList>
            <person name="Fan Y."/>
            <person name="Huang Z.Y."/>
            <person name="Cao C.C."/>
            <person name="Chen C.S."/>
            <person name="Chen Y.X."/>
            <person name="Fan D.D."/>
            <person name="He J."/>
            <person name="Hou H.L."/>
            <person name="Hu L."/>
            <person name="Hu X.T."/>
            <person name="Jiang X.T."/>
            <person name="Lai R."/>
            <person name="Lang Y.S."/>
            <person name="Liang B."/>
            <person name="Liao S.G."/>
            <person name="Mu D."/>
            <person name="Ma Y.Y."/>
            <person name="Niu Y.Y."/>
            <person name="Sun X.Q."/>
            <person name="Xia J.Q."/>
            <person name="Xiao J."/>
            <person name="Xiong Z.Q."/>
            <person name="Xu L."/>
            <person name="Yang L."/>
            <person name="Zhang Y."/>
            <person name="Zhao W."/>
            <person name="Zhao X.D."/>
            <person name="Zheng Y.T."/>
            <person name="Zhou J.M."/>
            <person name="Zhu Y.B."/>
            <person name="Zhang G.J."/>
            <person name="Wang J."/>
            <person name="Yao Y.G."/>
        </authorList>
    </citation>
    <scope>NUCLEOTIDE SEQUENCE [LARGE SCALE GENOMIC DNA]</scope>
</reference>
<evidence type="ECO:0000256" key="1">
    <source>
        <dbReference type="SAM" id="MobiDB-lite"/>
    </source>
</evidence>
<dbReference type="Proteomes" id="UP000011518">
    <property type="component" value="Unassembled WGS sequence"/>
</dbReference>
<feature type="compositionally biased region" description="Basic and acidic residues" evidence="1">
    <location>
        <begin position="59"/>
        <end position="73"/>
    </location>
</feature>
<dbReference type="InParanoid" id="L9KQR7"/>
<gene>
    <name evidence="2" type="ORF">TREES_T100002953</name>
</gene>